<evidence type="ECO:0000256" key="5">
    <source>
        <dbReference type="SAM" id="Coils"/>
    </source>
</evidence>
<dbReference type="EMBL" id="JAJJMB010017174">
    <property type="protein sequence ID" value="KAI3841276.1"/>
    <property type="molecule type" value="Genomic_DNA"/>
</dbReference>
<dbReference type="InterPro" id="IPR057075">
    <property type="entry name" value="bHLH_IRO3"/>
</dbReference>
<evidence type="ECO:0000313" key="8">
    <source>
        <dbReference type="EMBL" id="KAI3841276.1"/>
    </source>
</evidence>
<keyword evidence="9" id="KW-1185">Reference proteome</keyword>
<sequence>MFFLLKFLLVKKMMDGDEFVDLGSSIINNNTGWLIDYMNEVQDTTAFMWPPQVLNDQRGSPGELLDSSSERNETNLENSCSKKRPRAEPCCGLKSKACREKIRRDKLNDRFIELCSILEPGRPPTTDKIILLSDATRVLKQLFLETKRLKESNEAIQERIKSLKAEKSELREEKVRLKAEKEKMDKILKGMAMPSPFLLHPAAYHTPAAFSNAGKTVPYQINYSQPPIAMWKWMPPASLDTSQDHVLRPPVA</sequence>
<name>A0AAD4RXP5_9MAGN</name>
<reference evidence="8" key="1">
    <citation type="submission" date="2022-04" db="EMBL/GenBank/DDBJ databases">
        <title>A functionally conserved STORR gene fusion in Papaver species that diverged 16.8 million years ago.</title>
        <authorList>
            <person name="Catania T."/>
        </authorList>
    </citation>
    <scope>NUCLEOTIDE SEQUENCE</scope>
    <source>
        <strain evidence="8">S-188037</strain>
    </source>
</reference>
<keyword evidence="1" id="KW-0805">Transcription regulation</keyword>
<dbReference type="Gene3D" id="4.10.280.10">
    <property type="entry name" value="Helix-loop-helix DNA-binding domain"/>
    <property type="match status" value="1"/>
</dbReference>
<dbReference type="SMART" id="SM00353">
    <property type="entry name" value="HLH"/>
    <property type="match status" value="1"/>
</dbReference>
<evidence type="ECO:0000256" key="3">
    <source>
        <dbReference type="ARBA" id="ARBA00023163"/>
    </source>
</evidence>
<dbReference type="InterPro" id="IPR011598">
    <property type="entry name" value="bHLH_dom"/>
</dbReference>
<evidence type="ECO:0000256" key="2">
    <source>
        <dbReference type="ARBA" id="ARBA00023125"/>
    </source>
</evidence>
<feature type="region of interest" description="Disordered" evidence="6">
    <location>
        <begin position="58"/>
        <end position="81"/>
    </location>
</feature>
<dbReference type="Pfam" id="PF23177">
    <property type="entry name" value="bHLH_IRO3"/>
    <property type="match status" value="1"/>
</dbReference>
<gene>
    <name evidence="8" type="ORF">MKW98_007757</name>
</gene>
<dbReference type="PROSITE" id="PS50888">
    <property type="entry name" value="BHLH"/>
    <property type="match status" value="1"/>
</dbReference>
<feature type="coiled-coil region" evidence="5">
    <location>
        <begin position="139"/>
        <end position="187"/>
    </location>
</feature>
<keyword evidence="5" id="KW-0175">Coiled coil</keyword>
<keyword evidence="4" id="KW-0539">Nucleus</keyword>
<protein>
    <recommendedName>
        <fullName evidence="7">BHLH domain-containing protein</fullName>
    </recommendedName>
</protein>
<evidence type="ECO:0000256" key="1">
    <source>
        <dbReference type="ARBA" id="ARBA00023015"/>
    </source>
</evidence>
<dbReference type="AlphaFoldDB" id="A0AAD4RXP5"/>
<keyword evidence="3" id="KW-0804">Transcription</keyword>
<comment type="caution">
    <text evidence="8">The sequence shown here is derived from an EMBL/GenBank/DDBJ whole genome shotgun (WGS) entry which is preliminary data.</text>
</comment>
<dbReference type="SUPFAM" id="SSF47459">
    <property type="entry name" value="HLH, helix-loop-helix DNA-binding domain"/>
    <property type="match status" value="1"/>
</dbReference>
<dbReference type="InterPro" id="IPR036638">
    <property type="entry name" value="HLH_DNA-bd_sf"/>
</dbReference>
<evidence type="ECO:0000256" key="6">
    <source>
        <dbReference type="SAM" id="MobiDB-lite"/>
    </source>
</evidence>
<dbReference type="GO" id="GO:0046983">
    <property type="term" value="F:protein dimerization activity"/>
    <property type="evidence" value="ECO:0007669"/>
    <property type="project" value="InterPro"/>
</dbReference>
<evidence type="ECO:0000256" key="4">
    <source>
        <dbReference type="ARBA" id="ARBA00023242"/>
    </source>
</evidence>
<keyword evidence="2" id="KW-0238">DNA-binding</keyword>
<dbReference type="GO" id="GO:0003700">
    <property type="term" value="F:DNA-binding transcription factor activity"/>
    <property type="evidence" value="ECO:0007669"/>
    <property type="project" value="InterPro"/>
</dbReference>
<dbReference type="PANTHER" id="PTHR46133">
    <property type="entry name" value="BHLH TRANSCRIPTION FACTOR"/>
    <property type="match status" value="1"/>
</dbReference>
<dbReference type="PANTHER" id="PTHR46133:SF8">
    <property type="entry name" value="TRANSCRIPTION FACTOR ILR3-LIKE"/>
    <property type="match status" value="1"/>
</dbReference>
<evidence type="ECO:0000259" key="7">
    <source>
        <dbReference type="PROSITE" id="PS50888"/>
    </source>
</evidence>
<dbReference type="Proteomes" id="UP001202328">
    <property type="component" value="Unassembled WGS sequence"/>
</dbReference>
<evidence type="ECO:0000313" key="9">
    <source>
        <dbReference type="Proteomes" id="UP001202328"/>
    </source>
</evidence>
<accession>A0AAD4RXP5</accession>
<proteinExistence type="predicted"/>
<dbReference type="InterPro" id="IPR044818">
    <property type="entry name" value="ILR3-like"/>
</dbReference>
<dbReference type="GO" id="GO:0003677">
    <property type="term" value="F:DNA binding"/>
    <property type="evidence" value="ECO:0007669"/>
    <property type="project" value="UniProtKB-KW"/>
</dbReference>
<dbReference type="CDD" id="cd11446">
    <property type="entry name" value="bHLH_AtILR3_like"/>
    <property type="match status" value="1"/>
</dbReference>
<dbReference type="GO" id="GO:0006879">
    <property type="term" value="P:intracellular iron ion homeostasis"/>
    <property type="evidence" value="ECO:0007669"/>
    <property type="project" value="InterPro"/>
</dbReference>
<feature type="domain" description="BHLH" evidence="7">
    <location>
        <begin position="91"/>
        <end position="142"/>
    </location>
</feature>
<organism evidence="8 9">
    <name type="scientific">Papaver atlanticum</name>
    <dbReference type="NCBI Taxonomy" id="357466"/>
    <lineage>
        <taxon>Eukaryota</taxon>
        <taxon>Viridiplantae</taxon>
        <taxon>Streptophyta</taxon>
        <taxon>Embryophyta</taxon>
        <taxon>Tracheophyta</taxon>
        <taxon>Spermatophyta</taxon>
        <taxon>Magnoliopsida</taxon>
        <taxon>Ranunculales</taxon>
        <taxon>Papaveraceae</taxon>
        <taxon>Papaveroideae</taxon>
        <taxon>Papaver</taxon>
    </lineage>
</organism>